<gene>
    <name evidence="8" type="ORF">PYX00_002935</name>
</gene>
<dbReference type="AlphaFoldDB" id="A0AAW2HYQ5"/>
<dbReference type="PIRSF" id="PIRSF001771">
    <property type="entry name" value="Cyclin_A_B_D_E"/>
    <property type="match status" value="1"/>
</dbReference>
<evidence type="ECO:0000256" key="1">
    <source>
        <dbReference type="ARBA" id="ARBA00022618"/>
    </source>
</evidence>
<keyword evidence="2 4" id="KW-0195">Cyclin</keyword>
<comment type="similarity">
    <text evidence="4">Belongs to the cyclin family.</text>
</comment>
<dbReference type="GO" id="GO:0005634">
    <property type="term" value="C:nucleus"/>
    <property type="evidence" value="ECO:0007669"/>
    <property type="project" value="UniProtKB-ARBA"/>
</dbReference>
<dbReference type="EMBL" id="JARGDH010000002">
    <property type="protein sequence ID" value="KAL0274913.1"/>
    <property type="molecule type" value="Genomic_DNA"/>
</dbReference>
<evidence type="ECO:0000259" key="6">
    <source>
        <dbReference type="SMART" id="SM00385"/>
    </source>
</evidence>
<accession>A0AAW2HYQ5</accession>
<dbReference type="GO" id="GO:0044772">
    <property type="term" value="P:mitotic cell cycle phase transition"/>
    <property type="evidence" value="ECO:0007669"/>
    <property type="project" value="InterPro"/>
</dbReference>
<dbReference type="EMBL" id="JARGDH010000002">
    <property type="protein sequence ID" value="KAL0274915.1"/>
    <property type="molecule type" value="Genomic_DNA"/>
</dbReference>
<feature type="domain" description="Cyclin-like" evidence="6">
    <location>
        <begin position="340"/>
        <end position="425"/>
    </location>
</feature>
<evidence type="ECO:0000313" key="8">
    <source>
        <dbReference type="EMBL" id="KAL0274914.1"/>
    </source>
</evidence>
<sequence>MTSHVMKHSENIFPPVVPVLKSKTRILSTVTNQDARLHDLSCNKSKAALERQRENASKLASGRSVVSKADKENEGAFKKPLKAVPKAVQKPKKPLESKKPVLKKSDSIISIYNQETVKAKEKVTTTTSTIPKPEVIIPRIRKVSVNKEEPKLRPITNTVKEKEEERVEKIEPEKEEKEEDIPLGVNIIDSDEDTHNSEFILGLYAKDIYNFLRYLEETQSIRKNYLTSAHIMTQQMRTVLVDWIFEVQQSFRLLNETVQLAIALLDRFMQDHPGIVKDELQLVAVACIFLASKYEEMYPPDLEDLVDISAKTYTKGQILKMEQVIFSALDFQMGRPLPSQFLRRYGRAGSVDFVTYCFSKYFIDLSLVNYSLCHIRPSLLAAACLYLSLYLSADESNTDFWTPTLVYYSQYSAETLKPIVSKIASIVLEVPTSKFQTVPNKYLDPKRLHNVSARSELKSEKLKKIAKENETYL</sequence>
<dbReference type="InterPro" id="IPR013763">
    <property type="entry name" value="Cyclin-like_dom"/>
</dbReference>
<evidence type="ECO:0000256" key="3">
    <source>
        <dbReference type="ARBA" id="ARBA00023306"/>
    </source>
</evidence>
<feature type="domain" description="Cyclin-like" evidence="6">
    <location>
        <begin position="242"/>
        <end position="327"/>
    </location>
</feature>
<organism evidence="8">
    <name type="scientific">Menopon gallinae</name>
    <name type="common">poultry shaft louse</name>
    <dbReference type="NCBI Taxonomy" id="328185"/>
    <lineage>
        <taxon>Eukaryota</taxon>
        <taxon>Metazoa</taxon>
        <taxon>Ecdysozoa</taxon>
        <taxon>Arthropoda</taxon>
        <taxon>Hexapoda</taxon>
        <taxon>Insecta</taxon>
        <taxon>Pterygota</taxon>
        <taxon>Neoptera</taxon>
        <taxon>Paraneoptera</taxon>
        <taxon>Psocodea</taxon>
        <taxon>Troctomorpha</taxon>
        <taxon>Phthiraptera</taxon>
        <taxon>Amblycera</taxon>
        <taxon>Menoponidae</taxon>
        <taxon>Menopon</taxon>
    </lineage>
</organism>
<dbReference type="FunFam" id="1.10.472.10:FF:000001">
    <property type="entry name" value="G2/mitotic-specific cyclin"/>
    <property type="match status" value="1"/>
</dbReference>
<keyword evidence="1" id="KW-0132">Cell division</keyword>
<comment type="caution">
    <text evidence="8">The sequence shown here is derived from an EMBL/GenBank/DDBJ whole genome shotgun (WGS) entry which is preliminary data.</text>
</comment>
<dbReference type="SMART" id="SM01332">
    <property type="entry name" value="Cyclin_C"/>
    <property type="match status" value="1"/>
</dbReference>
<evidence type="ECO:0000256" key="4">
    <source>
        <dbReference type="RuleBase" id="RU000383"/>
    </source>
</evidence>
<dbReference type="Gene3D" id="1.10.472.10">
    <property type="entry name" value="Cyclin-like"/>
    <property type="match status" value="2"/>
</dbReference>
<dbReference type="InterPro" id="IPR004367">
    <property type="entry name" value="Cyclin_C-dom"/>
</dbReference>
<dbReference type="PROSITE" id="PS00292">
    <property type="entry name" value="CYCLINS"/>
    <property type="match status" value="1"/>
</dbReference>
<dbReference type="Pfam" id="PF00134">
    <property type="entry name" value="Cyclin_N"/>
    <property type="match status" value="1"/>
</dbReference>
<dbReference type="EMBL" id="JARGDH010000002">
    <property type="protein sequence ID" value="KAL0274914.1"/>
    <property type="molecule type" value="Genomic_DNA"/>
</dbReference>
<evidence type="ECO:0000259" key="7">
    <source>
        <dbReference type="SMART" id="SM01332"/>
    </source>
</evidence>
<dbReference type="GO" id="GO:0016538">
    <property type="term" value="F:cyclin-dependent protein serine/threonine kinase regulator activity"/>
    <property type="evidence" value="ECO:0007669"/>
    <property type="project" value="InterPro"/>
</dbReference>
<evidence type="ECO:0000256" key="5">
    <source>
        <dbReference type="SAM" id="MobiDB-lite"/>
    </source>
</evidence>
<dbReference type="GO" id="GO:0051301">
    <property type="term" value="P:cell division"/>
    <property type="evidence" value="ECO:0007669"/>
    <property type="project" value="UniProtKB-KW"/>
</dbReference>
<dbReference type="InterPro" id="IPR036915">
    <property type="entry name" value="Cyclin-like_sf"/>
</dbReference>
<dbReference type="InterPro" id="IPR048258">
    <property type="entry name" value="Cyclins_cyclin-box"/>
</dbReference>
<dbReference type="InterPro" id="IPR039361">
    <property type="entry name" value="Cyclin"/>
</dbReference>
<name>A0AAW2HYQ5_9NEOP</name>
<dbReference type="SUPFAM" id="SSF47954">
    <property type="entry name" value="Cyclin-like"/>
    <property type="match status" value="2"/>
</dbReference>
<feature type="domain" description="Cyclin C-terminal" evidence="7">
    <location>
        <begin position="336"/>
        <end position="457"/>
    </location>
</feature>
<dbReference type="SMART" id="SM00385">
    <property type="entry name" value="CYCLIN"/>
    <property type="match status" value="2"/>
</dbReference>
<proteinExistence type="inferred from homology"/>
<dbReference type="Pfam" id="PF02984">
    <property type="entry name" value="Cyclin_C"/>
    <property type="match status" value="1"/>
</dbReference>
<protein>
    <submittedName>
        <fullName evidence="8">Uncharacterized protein</fullName>
    </submittedName>
</protein>
<dbReference type="InterPro" id="IPR046965">
    <property type="entry name" value="Cyclin_A/B-like"/>
</dbReference>
<dbReference type="InterPro" id="IPR006671">
    <property type="entry name" value="Cyclin_N"/>
</dbReference>
<feature type="region of interest" description="Disordered" evidence="5">
    <location>
        <begin position="54"/>
        <end position="76"/>
    </location>
</feature>
<dbReference type="PANTHER" id="PTHR10177">
    <property type="entry name" value="CYCLINS"/>
    <property type="match status" value="1"/>
</dbReference>
<reference evidence="8" key="1">
    <citation type="journal article" date="2024" name="Gigascience">
        <title>Chromosome-level genome of the poultry shaft louse Menopon gallinae provides insight into the host-switching and adaptive evolution of parasitic lice.</title>
        <authorList>
            <person name="Xu Y."/>
            <person name="Ma L."/>
            <person name="Liu S."/>
            <person name="Liang Y."/>
            <person name="Liu Q."/>
            <person name="He Z."/>
            <person name="Tian L."/>
            <person name="Duan Y."/>
            <person name="Cai W."/>
            <person name="Li H."/>
            <person name="Song F."/>
        </authorList>
    </citation>
    <scope>NUCLEOTIDE SEQUENCE</scope>
    <source>
        <strain evidence="8">Cailab_2023a</strain>
    </source>
</reference>
<evidence type="ECO:0000256" key="2">
    <source>
        <dbReference type="ARBA" id="ARBA00023127"/>
    </source>
</evidence>
<keyword evidence="3" id="KW-0131">Cell cycle</keyword>